<dbReference type="Pfam" id="PF16884">
    <property type="entry name" value="ADH_N_2"/>
    <property type="match status" value="1"/>
</dbReference>
<dbReference type="SUPFAM" id="SSF50129">
    <property type="entry name" value="GroES-like"/>
    <property type="match status" value="1"/>
</dbReference>
<dbReference type="HOGENOM" id="CLU_026673_29_2_6"/>
<dbReference type="FunFam" id="3.40.50.720:FF:000121">
    <property type="entry name" value="Prostaglandin reductase 2"/>
    <property type="match status" value="1"/>
</dbReference>
<dbReference type="InterPro" id="IPR045010">
    <property type="entry name" value="MDR_fam"/>
</dbReference>
<dbReference type="CDD" id="cd05288">
    <property type="entry name" value="PGDH"/>
    <property type="match status" value="1"/>
</dbReference>
<dbReference type="RefSeq" id="WP_003137908.1">
    <property type="nucleotide sequence ID" value="NC_008463.1"/>
</dbReference>
<dbReference type="Proteomes" id="UP000000653">
    <property type="component" value="Chromosome"/>
</dbReference>
<dbReference type="InterPro" id="IPR041694">
    <property type="entry name" value="ADH_N_2"/>
</dbReference>
<dbReference type="InterPro" id="IPR011032">
    <property type="entry name" value="GroES-like_sf"/>
</dbReference>
<dbReference type="InterPro" id="IPR020843">
    <property type="entry name" value="ER"/>
</dbReference>
<dbReference type="BioCyc" id="PAER208963:G1G74-1288-MONOMER"/>
<dbReference type="SUPFAM" id="SSF51735">
    <property type="entry name" value="NAD(P)-binding Rossmann-fold domains"/>
    <property type="match status" value="1"/>
</dbReference>
<feature type="domain" description="Enoyl reductase (ER)" evidence="2">
    <location>
        <begin position="14"/>
        <end position="328"/>
    </location>
</feature>
<dbReference type="PANTHER" id="PTHR43205">
    <property type="entry name" value="PROSTAGLANDIN REDUCTASE"/>
    <property type="match status" value="1"/>
</dbReference>
<dbReference type="SMART" id="SM00829">
    <property type="entry name" value="PKS_ER"/>
    <property type="match status" value="1"/>
</dbReference>
<accession>A0A0H2ZDX3</accession>
<gene>
    <name evidence="3" type="ordered locus">PA14_15660</name>
</gene>
<evidence type="ECO:0000313" key="3">
    <source>
        <dbReference type="EMBL" id="ABJ13004.1"/>
    </source>
</evidence>
<reference evidence="3 4" key="1">
    <citation type="journal article" date="2006" name="Genome Biol.">
        <title>Genomic analysis reveals that Pseudomonas aeruginosa virulence is combinatorial.</title>
        <authorList>
            <person name="Lee D.G."/>
            <person name="Urbach J.M."/>
            <person name="Wu G."/>
            <person name="Liberati N.T."/>
            <person name="Feinbaum R.L."/>
            <person name="Miyata S."/>
            <person name="Diggins L.T."/>
            <person name="He J."/>
            <person name="Saucier M."/>
            <person name="Deziel E."/>
            <person name="Friedman L."/>
            <person name="Li L."/>
            <person name="Grills G."/>
            <person name="Montgomery K."/>
            <person name="Kucherlapati R."/>
            <person name="Rahme L.G."/>
            <person name="Ausubel F.M."/>
        </authorList>
    </citation>
    <scope>NUCLEOTIDE SEQUENCE [LARGE SCALE GENOMIC DNA]</scope>
    <source>
        <strain evidence="3 4">UCBPP-PA14</strain>
    </source>
</reference>
<dbReference type="KEGG" id="pau:PA14_15660"/>
<proteinExistence type="predicted"/>
<dbReference type="Gene3D" id="3.40.50.720">
    <property type="entry name" value="NAD(P)-binding Rossmann-like Domain"/>
    <property type="match status" value="1"/>
</dbReference>
<name>A0A0H2ZDX3_PSEAB</name>
<dbReference type="InterPro" id="IPR013149">
    <property type="entry name" value="ADH-like_C"/>
</dbReference>
<protein>
    <submittedName>
        <fullName evidence="3">Probable oxidoreductase</fullName>
    </submittedName>
</protein>
<dbReference type="Gene3D" id="3.90.180.10">
    <property type="entry name" value="Medium-chain alcohol dehydrogenases, catalytic domain"/>
    <property type="match status" value="1"/>
</dbReference>
<sequence>MINRQIVLSELPRTALAVRHFQGREVRCPVPADGELLLRVLYIPLDAASRAWMQGATYRPGLVAGEVMAGLGLAEVVESRSASFQPGDLVCAETGWQTFAVVPAAGLIRLPRLEPLTHLLSVYGVAGLTAYFGLLECARPVQGETLAVSAAAGAVGSIVGQIARIRGCRTVGIAGGASKCAWLVRELGFDAALDYKTGTLADDLRRTCPDGIDAYFDNTGGAILDACLPNMAEHGRVACCGAISQYDLDRPAAGPAGIPGLLIIKRLTLRGFLLGDFLESRERALSDLKAWVDSGQIKVYEDVLYGLESLPAALVGLLNGENFGKRIVKVA</sequence>
<dbReference type="InterPro" id="IPR036291">
    <property type="entry name" value="NAD(P)-bd_dom_sf"/>
</dbReference>
<keyword evidence="1" id="KW-0560">Oxidoreductase</keyword>
<dbReference type="PANTHER" id="PTHR43205:SF7">
    <property type="entry name" value="PROSTAGLANDIN REDUCTASE 1"/>
    <property type="match status" value="1"/>
</dbReference>
<evidence type="ECO:0000259" key="2">
    <source>
        <dbReference type="SMART" id="SM00829"/>
    </source>
</evidence>
<dbReference type="GO" id="GO:0016628">
    <property type="term" value="F:oxidoreductase activity, acting on the CH-CH group of donors, NAD or NADP as acceptor"/>
    <property type="evidence" value="ECO:0007669"/>
    <property type="project" value="InterPro"/>
</dbReference>
<dbReference type="EMBL" id="CP000438">
    <property type="protein sequence ID" value="ABJ13004.1"/>
    <property type="molecule type" value="Genomic_DNA"/>
</dbReference>
<dbReference type="Pfam" id="PF00107">
    <property type="entry name" value="ADH_zinc_N"/>
    <property type="match status" value="1"/>
</dbReference>
<dbReference type="AlphaFoldDB" id="A0A0H2ZDX3"/>
<evidence type="ECO:0000256" key="1">
    <source>
        <dbReference type="ARBA" id="ARBA00023002"/>
    </source>
</evidence>
<organism evidence="3 4">
    <name type="scientific">Pseudomonas aeruginosa (strain UCBPP-PA14)</name>
    <dbReference type="NCBI Taxonomy" id="208963"/>
    <lineage>
        <taxon>Bacteria</taxon>
        <taxon>Pseudomonadati</taxon>
        <taxon>Pseudomonadota</taxon>
        <taxon>Gammaproteobacteria</taxon>
        <taxon>Pseudomonadales</taxon>
        <taxon>Pseudomonadaceae</taxon>
        <taxon>Pseudomonas</taxon>
    </lineage>
</organism>
<evidence type="ECO:0000313" key="4">
    <source>
        <dbReference type="Proteomes" id="UP000000653"/>
    </source>
</evidence>